<evidence type="ECO:0000256" key="5">
    <source>
        <dbReference type="ARBA" id="ARBA00023136"/>
    </source>
</evidence>
<feature type="transmembrane region" description="Helical" evidence="7">
    <location>
        <begin position="472"/>
        <end position="492"/>
    </location>
</feature>
<dbReference type="GO" id="GO:0016020">
    <property type="term" value="C:membrane"/>
    <property type="evidence" value="ECO:0007669"/>
    <property type="project" value="UniProtKB-SubCell"/>
</dbReference>
<feature type="transmembrane region" description="Helical" evidence="7">
    <location>
        <begin position="246"/>
        <end position="266"/>
    </location>
</feature>
<keyword evidence="4 7" id="KW-1133">Transmembrane helix</keyword>
<accession>A0A292PXP3</accession>
<protein>
    <recommendedName>
        <fullName evidence="8">Major facilitator superfamily (MFS) profile domain-containing protein</fullName>
    </recommendedName>
</protein>
<proteinExistence type="predicted"/>
<evidence type="ECO:0000256" key="2">
    <source>
        <dbReference type="ARBA" id="ARBA00022448"/>
    </source>
</evidence>
<dbReference type="PANTHER" id="PTHR43791:SF40">
    <property type="entry name" value="THIAMINE PATHWAY TRANSPORTER THI73"/>
    <property type="match status" value="1"/>
</dbReference>
<name>A0A292PXP3_9PEZI</name>
<dbReference type="PROSITE" id="PS50850">
    <property type="entry name" value="MFS"/>
    <property type="match status" value="1"/>
</dbReference>
<dbReference type="AlphaFoldDB" id="A0A292PXP3"/>
<dbReference type="Proteomes" id="UP001412239">
    <property type="component" value="Unassembled WGS sequence"/>
</dbReference>
<feature type="transmembrane region" description="Helical" evidence="7">
    <location>
        <begin position="177"/>
        <end position="201"/>
    </location>
</feature>
<gene>
    <name evidence="9" type="ORF">GSTUAT00003568001</name>
</gene>
<keyword evidence="3 7" id="KW-0812">Transmembrane</keyword>
<dbReference type="Gene3D" id="1.20.1250.20">
    <property type="entry name" value="MFS general substrate transporter like domains"/>
    <property type="match status" value="3"/>
</dbReference>
<evidence type="ECO:0000256" key="3">
    <source>
        <dbReference type="ARBA" id="ARBA00022692"/>
    </source>
</evidence>
<dbReference type="InterPro" id="IPR011701">
    <property type="entry name" value="MFS"/>
</dbReference>
<dbReference type="SUPFAM" id="SSF103473">
    <property type="entry name" value="MFS general substrate transporter"/>
    <property type="match status" value="2"/>
</dbReference>
<evidence type="ECO:0000313" key="9">
    <source>
        <dbReference type="EMBL" id="CUS12329.1"/>
    </source>
</evidence>
<comment type="subcellular location">
    <subcellularLocation>
        <location evidence="1">Membrane</location>
        <topology evidence="1">Multi-pass membrane protein</topology>
    </subcellularLocation>
</comment>
<evidence type="ECO:0000313" key="10">
    <source>
        <dbReference type="Proteomes" id="UP001412239"/>
    </source>
</evidence>
<feature type="transmembrane region" description="Helical" evidence="7">
    <location>
        <begin position="439"/>
        <end position="460"/>
    </location>
</feature>
<evidence type="ECO:0000259" key="8">
    <source>
        <dbReference type="PROSITE" id="PS50850"/>
    </source>
</evidence>
<reference evidence="9" key="1">
    <citation type="submission" date="2015-10" db="EMBL/GenBank/DDBJ databases">
        <authorList>
            <person name="Regsiter A."/>
            <person name="william w."/>
        </authorList>
    </citation>
    <scope>NUCLEOTIDE SEQUENCE</scope>
    <source>
        <strain evidence="9">Montdore</strain>
    </source>
</reference>
<evidence type="ECO:0000256" key="7">
    <source>
        <dbReference type="SAM" id="Phobius"/>
    </source>
</evidence>
<evidence type="ECO:0000256" key="6">
    <source>
        <dbReference type="SAM" id="MobiDB-lite"/>
    </source>
</evidence>
<dbReference type="Pfam" id="PF07690">
    <property type="entry name" value="MFS_1"/>
    <property type="match status" value="1"/>
</dbReference>
<feature type="transmembrane region" description="Helical" evidence="7">
    <location>
        <begin position="153"/>
        <end position="171"/>
    </location>
</feature>
<keyword evidence="2" id="KW-0813">Transport</keyword>
<keyword evidence="10" id="KW-1185">Reference proteome</keyword>
<feature type="transmembrane region" description="Helical" evidence="7">
    <location>
        <begin position="92"/>
        <end position="109"/>
    </location>
</feature>
<feature type="transmembrane region" description="Helical" evidence="7">
    <location>
        <begin position="58"/>
        <end position="80"/>
    </location>
</feature>
<feature type="domain" description="Major facilitator superfamily (MFS) profile" evidence="8">
    <location>
        <begin position="58"/>
        <end position="497"/>
    </location>
</feature>
<feature type="region of interest" description="Disordered" evidence="6">
    <location>
        <begin position="1"/>
        <end position="24"/>
    </location>
</feature>
<dbReference type="PANTHER" id="PTHR43791">
    <property type="entry name" value="PERMEASE-RELATED"/>
    <property type="match status" value="1"/>
</dbReference>
<feature type="compositionally biased region" description="Low complexity" evidence="6">
    <location>
        <begin position="7"/>
        <end position="18"/>
    </location>
</feature>
<dbReference type="InterPro" id="IPR036259">
    <property type="entry name" value="MFS_trans_sf"/>
</dbReference>
<feature type="transmembrane region" description="Helical" evidence="7">
    <location>
        <begin position="404"/>
        <end position="427"/>
    </location>
</feature>
<feature type="transmembrane region" description="Helical" evidence="7">
    <location>
        <begin position="378"/>
        <end position="398"/>
    </location>
</feature>
<sequence>MSEKQAGIVSDGSSGGSIPREPGNDSSVDIALTYVKNVGVGGGHVDEKRLVRKIDWRIVPIMFACYIMQFIDKVLINYAAVMGLPKDLKLKGNQFTWAATSFFIAYLVAEIPTGKAPLPCILSLTLSLYYRKQDVESVAPYCYILQKMPAGKYLGVNVILWGIATACTAAADDFTSLVVARVFLGIFEAAIAPCLTIITGMWYTTSEQPPRFALWYCGLGIGQIIGGLVSYGFQQVKGESLEGWRVMFIVLGAVTVITGSVTYLFLPDTPMTASFLTEEEKVVAINRVGNNQTGIENRTFKWSQIKELALDPQIYLLALVTILCSVSSGVISTYSSTLIRNFGYTPPIAALLNTPSGAVSLIATILSGIAVGKASNRWLWIAGLAIPGALGGGLMSFLPKSNRAGLLAGIYLVNSIVAVLIIIYNWLSANIAGHTKRTVSMSLVAGAFSIGNIIGPQTFQARDAPNFYPAKIAVLATQAGAALVAIVLRFYYGWQNSKREKRSAVPQNLPEDSKWLNLTDKENPNFRYVY</sequence>
<evidence type="ECO:0000256" key="4">
    <source>
        <dbReference type="ARBA" id="ARBA00022989"/>
    </source>
</evidence>
<feature type="transmembrane region" description="Helical" evidence="7">
    <location>
        <begin position="314"/>
        <end position="336"/>
    </location>
</feature>
<evidence type="ECO:0000256" key="1">
    <source>
        <dbReference type="ARBA" id="ARBA00004141"/>
    </source>
</evidence>
<feature type="transmembrane region" description="Helical" evidence="7">
    <location>
        <begin position="213"/>
        <end position="234"/>
    </location>
</feature>
<organism evidence="9 10">
    <name type="scientific">Tuber aestivum</name>
    <name type="common">summer truffle</name>
    <dbReference type="NCBI Taxonomy" id="59557"/>
    <lineage>
        <taxon>Eukaryota</taxon>
        <taxon>Fungi</taxon>
        <taxon>Dikarya</taxon>
        <taxon>Ascomycota</taxon>
        <taxon>Pezizomycotina</taxon>
        <taxon>Pezizomycetes</taxon>
        <taxon>Pezizales</taxon>
        <taxon>Tuberaceae</taxon>
        <taxon>Tuber</taxon>
    </lineage>
</organism>
<dbReference type="EMBL" id="LN890995">
    <property type="protein sequence ID" value="CUS12329.1"/>
    <property type="molecule type" value="Genomic_DNA"/>
</dbReference>
<dbReference type="GO" id="GO:0022857">
    <property type="term" value="F:transmembrane transporter activity"/>
    <property type="evidence" value="ECO:0007669"/>
    <property type="project" value="InterPro"/>
</dbReference>
<dbReference type="InterPro" id="IPR020846">
    <property type="entry name" value="MFS_dom"/>
</dbReference>
<keyword evidence="5 7" id="KW-0472">Membrane</keyword>
<feature type="transmembrane region" description="Helical" evidence="7">
    <location>
        <begin position="348"/>
        <end position="371"/>
    </location>
</feature>